<keyword evidence="7 9" id="KW-0472">Membrane</keyword>
<evidence type="ECO:0000256" key="2">
    <source>
        <dbReference type="ARBA" id="ARBA00004651"/>
    </source>
</evidence>
<dbReference type="GO" id="GO:0043190">
    <property type="term" value="C:ATP-binding cassette (ABC) transporter complex"/>
    <property type="evidence" value="ECO:0007669"/>
    <property type="project" value="InterPro"/>
</dbReference>
<evidence type="ECO:0000313" key="10">
    <source>
        <dbReference type="EMBL" id="TQV86460.1"/>
    </source>
</evidence>
<dbReference type="EMBL" id="VIKS01000010">
    <property type="protein sequence ID" value="TQV86460.1"/>
    <property type="molecule type" value="Genomic_DNA"/>
</dbReference>
<dbReference type="Proteomes" id="UP000315439">
    <property type="component" value="Unassembled WGS sequence"/>
</dbReference>
<dbReference type="PROSITE" id="PS51257">
    <property type="entry name" value="PROKAR_LIPOPROTEIN"/>
    <property type="match status" value="1"/>
</dbReference>
<evidence type="ECO:0000313" key="11">
    <source>
        <dbReference type="Proteomes" id="UP000315439"/>
    </source>
</evidence>
<keyword evidence="11" id="KW-1185">Reference proteome</keyword>
<dbReference type="PANTHER" id="PTHR33529">
    <property type="entry name" value="SLR0882 PROTEIN-RELATED"/>
    <property type="match status" value="1"/>
</dbReference>
<keyword evidence="5 9" id="KW-0812">Transmembrane</keyword>
<evidence type="ECO:0000256" key="1">
    <source>
        <dbReference type="ARBA" id="ARBA00002265"/>
    </source>
</evidence>
<accession>A0A545UAG8</accession>
<name>A0A545UAG8_9GAMM</name>
<dbReference type="Pfam" id="PF03739">
    <property type="entry name" value="LptF_LptG"/>
    <property type="match status" value="1"/>
</dbReference>
<dbReference type="PANTHER" id="PTHR33529:SF2">
    <property type="entry name" value="LIPOPOLYSACCHARIDE EXPORT SYSTEM PERMEASE PROTEIN LPTG"/>
    <property type="match status" value="1"/>
</dbReference>
<comment type="subunit">
    <text evidence="8">Component of the lipopolysaccharide transport and assembly complex. The LptBFG transporter is composed of two ATP-binding proteins (LptB) and two transmembrane proteins (LptF and LptG).</text>
</comment>
<feature type="transmembrane region" description="Helical" evidence="9">
    <location>
        <begin position="12"/>
        <end position="31"/>
    </location>
</feature>
<reference evidence="10 11" key="1">
    <citation type="submission" date="2019-07" db="EMBL/GenBank/DDBJ databases">
        <title>Draft genome for Aliikangiella sp. M105.</title>
        <authorList>
            <person name="Wang G."/>
        </authorList>
    </citation>
    <scope>NUCLEOTIDE SEQUENCE [LARGE SCALE GENOMIC DNA]</scope>
    <source>
        <strain evidence="10 11">M105</strain>
    </source>
</reference>
<feature type="transmembrane region" description="Helical" evidence="9">
    <location>
        <begin position="274"/>
        <end position="293"/>
    </location>
</feature>
<evidence type="ECO:0000256" key="7">
    <source>
        <dbReference type="ARBA" id="ARBA00023136"/>
    </source>
</evidence>
<evidence type="ECO:0000256" key="3">
    <source>
        <dbReference type="ARBA" id="ARBA00007725"/>
    </source>
</evidence>
<sequence>MFNLIDRYIGRQIILASTMILLLLACLQSLFSFIDELGRTGRGSYEVSDALLFVGLMLPSRVLELFPMSVLIGSLFGLGNMAANSELTVMRAAGVTTWRIAGAAVKASLILMVLAIIIGEWVSPISTKAAQQLKTAAISGGELSFSKTGLWARRDNEIIQMGNLLSDGQLKDVTIYQLSDNNRLKGIVKADSAKKQGEHWELYQITELKFLADQIQTHQEEKRIWLNPLQHEQLETLTLEPDTLNIPGLLRYLDYLSENGLETKTYELALWRKLVQPLAICVMMFLAASFVFGPMRNVSMGARIVSGVMLGFGFHIANQSFGPISLVFNLWPALGATIPVLMFALLGYWLMKQNS</sequence>
<evidence type="ECO:0000256" key="6">
    <source>
        <dbReference type="ARBA" id="ARBA00022989"/>
    </source>
</evidence>
<evidence type="ECO:0000256" key="8">
    <source>
        <dbReference type="ARBA" id="ARBA00026081"/>
    </source>
</evidence>
<feature type="transmembrane region" description="Helical" evidence="9">
    <location>
        <begin position="330"/>
        <end position="351"/>
    </location>
</feature>
<dbReference type="OrthoDB" id="9776227at2"/>
<feature type="transmembrane region" description="Helical" evidence="9">
    <location>
        <begin position="51"/>
        <end position="78"/>
    </location>
</feature>
<dbReference type="RefSeq" id="WP_142932383.1">
    <property type="nucleotide sequence ID" value="NZ_ML660166.1"/>
</dbReference>
<feature type="transmembrane region" description="Helical" evidence="9">
    <location>
        <begin position="300"/>
        <end position="318"/>
    </location>
</feature>
<gene>
    <name evidence="10" type="primary">lptG</name>
    <name evidence="10" type="ORF">FLL46_16220</name>
</gene>
<evidence type="ECO:0000256" key="4">
    <source>
        <dbReference type="ARBA" id="ARBA00022475"/>
    </source>
</evidence>
<dbReference type="InterPro" id="IPR005495">
    <property type="entry name" value="LptG/LptF_permease"/>
</dbReference>
<comment type="subcellular location">
    <subcellularLocation>
        <location evidence="2">Cell membrane</location>
        <topology evidence="2">Multi-pass membrane protein</topology>
    </subcellularLocation>
</comment>
<keyword evidence="6 9" id="KW-1133">Transmembrane helix</keyword>
<keyword evidence="4" id="KW-1003">Cell membrane</keyword>
<evidence type="ECO:0000256" key="9">
    <source>
        <dbReference type="SAM" id="Phobius"/>
    </source>
</evidence>
<organism evidence="10 11">
    <name type="scientific">Aliikangiella coralliicola</name>
    <dbReference type="NCBI Taxonomy" id="2592383"/>
    <lineage>
        <taxon>Bacteria</taxon>
        <taxon>Pseudomonadati</taxon>
        <taxon>Pseudomonadota</taxon>
        <taxon>Gammaproteobacteria</taxon>
        <taxon>Oceanospirillales</taxon>
        <taxon>Pleioneaceae</taxon>
        <taxon>Aliikangiella</taxon>
    </lineage>
</organism>
<dbReference type="GO" id="GO:0015920">
    <property type="term" value="P:lipopolysaccharide transport"/>
    <property type="evidence" value="ECO:0007669"/>
    <property type="project" value="TreeGrafter"/>
</dbReference>
<dbReference type="GO" id="GO:0055085">
    <property type="term" value="P:transmembrane transport"/>
    <property type="evidence" value="ECO:0007669"/>
    <property type="project" value="InterPro"/>
</dbReference>
<dbReference type="NCBIfam" id="TIGR04408">
    <property type="entry name" value="LptG_lptG"/>
    <property type="match status" value="1"/>
</dbReference>
<evidence type="ECO:0000256" key="5">
    <source>
        <dbReference type="ARBA" id="ARBA00022692"/>
    </source>
</evidence>
<proteinExistence type="inferred from homology"/>
<comment type="function">
    <text evidence="1">Part of the ABC transporter complex LptBFG involved in the translocation of lipopolysaccharide (LPS) from the inner membrane to the outer membrane.</text>
</comment>
<protein>
    <submittedName>
        <fullName evidence="10">LPS export ABC transporter permease LptG</fullName>
    </submittedName>
</protein>
<comment type="similarity">
    <text evidence="3">Belongs to the LptF/LptG family.</text>
</comment>
<dbReference type="AlphaFoldDB" id="A0A545UAG8"/>
<dbReference type="InterPro" id="IPR030923">
    <property type="entry name" value="LptG"/>
</dbReference>
<feature type="transmembrane region" description="Helical" evidence="9">
    <location>
        <begin position="98"/>
        <end position="118"/>
    </location>
</feature>
<comment type="caution">
    <text evidence="10">The sequence shown here is derived from an EMBL/GenBank/DDBJ whole genome shotgun (WGS) entry which is preliminary data.</text>
</comment>